<accession>A0ABQ4ZYI4</accession>
<protein>
    <submittedName>
        <fullName evidence="1">Uncharacterized protein</fullName>
    </submittedName>
</protein>
<dbReference type="Proteomes" id="UP001151760">
    <property type="component" value="Unassembled WGS sequence"/>
</dbReference>
<dbReference type="EMBL" id="BQNB010011798">
    <property type="protein sequence ID" value="GJS95308.1"/>
    <property type="molecule type" value="Genomic_DNA"/>
</dbReference>
<gene>
    <name evidence="1" type="ORF">Tco_0802276</name>
</gene>
<evidence type="ECO:0000313" key="1">
    <source>
        <dbReference type="EMBL" id="GJS95308.1"/>
    </source>
</evidence>
<sequence length="212" mass="24305">MNQPRTISEMWVGLLERNLDGMDECLEHTTADLSRNTCAASPESIQNQESEKSSKEIIRIKKEQGEEKQDSTYSIKSTDKVDLEEFDLKSALFKHMNKNKSANRNLPTTIYTMLYVSFIAYEDAIDKKALQLDKTRVGQTKRRVSDTGQRLVQLQPPLKDNEPISKKTNGVLMHLLPNNIQLLTINRMADQVVVYGDKPSWVGTNRIRNRIH</sequence>
<proteinExistence type="predicted"/>
<keyword evidence="2" id="KW-1185">Reference proteome</keyword>
<organism evidence="1 2">
    <name type="scientific">Tanacetum coccineum</name>
    <dbReference type="NCBI Taxonomy" id="301880"/>
    <lineage>
        <taxon>Eukaryota</taxon>
        <taxon>Viridiplantae</taxon>
        <taxon>Streptophyta</taxon>
        <taxon>Embryophyta</taxon>
        <taxon>Tracheophyta</taxon>
        <taxon>Spermatophyta</taxon>
        <taxon>Magnoliopsida</taxon>
        <taxon>eudicotyledons</taxon>
        <taxon>Gunneridae</taxon>
        <taxon>Pentapetalae</taxon>
        <taxon>asterids</taxon>
        <taxon>campanulids</taxon>
        <taxon>Asterales</taxon>
        <taxon>Asteraceae</taxon>
        <taxon>Asteroideae</taxon>
        <taxon>Anthemideae</taxon>
        <taxon>Anthemidinae</taxon>
        <taxon>Tanacetum</taxon>
    </lineage>
</organism>
<reference evidence="1" key="1">
    <citation type="journal article" date="2022" name="Int. J. Mol. Sci.">
        <title>Draft Genome of Tanacetum Coccineum: Genomic Comparison of Closely Related Tanacetum-Family Plants.</title>
        <authorList>
            <person name="Yamashiro T."/>
            <person name="Shiraishi A."/>
            <person name="Nakayama K."/>
            <person name="Satake H."/>
        </authorList>
    </citation>
    <scope>NUCLEOTIDE SEQUENCE</scope>
</reference>
<reference evidence="1" key="2">
    <citation type="submission" date="2022-01" db="EMBL/GenBank/DDBJ databases">
        <authorList>
            <person name="Yamashiro T."/>
            <person name="Shiraishi A."/>
            <person name="Satake H."/>
            <person name="Nakayama K."/>
        </authorList>
    </citation>
    <scope>NUCLEOTIDE SEQUENCE</scope>
</reference>
<comment type="caution">
    <text evidence="1">The sequence shown here is derived from an EMBL/GenBank/DDBJ whole genome shotgun (WGS) entry which is preliminary data.</text>
</comment>
<evidence type="ECO:0000313" key="2">
    <source>
        <dbReference type="Proteomes" id="UP001151760"/>
    </source>
</evidence>
<name>A0ABQ4ZYI4_9ASTR</name>